<organism evidence="1">
    <name type="scientific">marine sediment metagenome</name>
    <dbReference type="NCBI Taxonomy" id="412755"/>
    <lineage>
        <taxon>unclassified sequences</taxon>
        <taxon>metagenomes</taxon>
        <taxon>ecological metagenomes</taxon>
    </lineage>
</organism>
<reference evidence="1" key="1">
    <citation type="journal article" date="2014" name="Front. Microbiol.">
        <title>High frequency of phylogenetically diverse reductive dehalogenase-homologous genes in deep subseafloor sedimentary metagenomes.</title>
        <authorList>
            <person name="Kawai M."/>
            <person name="Futagami T."/>
            <person name="Toyoda A."/>
            <person name="Takaki Y."/>
            <person name="Nishi S."/>
            <person name="Hori S."/>
            <person name="Arai W."/>
            <person name="Tsubouchi T."/>
            <person name="Morono Y."/>
            <person name="Uchiyama I."/>
            <person name="Ito T."/>
            <person name="Fujiyama A."/>
            <person name="Inagaki F."/>
            <person name="Takami H."/>
        </authorList>
    </citation>
    <scope>NUCLEOTIDE SEQUENCE</scope>
    <source>
        <strain evidence="1">Expedition CK06-06</strain>
    </source>
</reference>
<protein>
    <submittedName>
        <fullName evidence="1">Uncharacterized protein</fullName>
    </submittedName>
</protein>
<dbReference type="EMBL" id="BART01012697">
    <property type="protein sequence ID" value="GAG84200.1"/>
    <property type="molecule type" value="Genomic_DNA"/>
</dbReference>
<dbReference type="Gene3D" id="3.40.50.280">
    <property type="entry name" value="Cobalamin-binding domain"/>
    <property type="match status" value="1"/>
</dbReference>
<name>X1AN89_9ZZZZ</name>
<accession>X1AN89</accession>
<dbReference type="GO" id="GO:0046872">
    <property type="term" value="F:metal ion binding"/>
    <property type="evidence" value="ECO:0007669"/>
    <property type="project" value="InterPro"/>
</dbReference>
<sequence length="116" mass="12740">MYDLLQEKGAGHIKIYGGGGGVILPKELEELHNYGIARLFTPDDGRTMGLQGMINEVVKGADFPTGKNVNITGKDIKNRDYRLIARLISAAENYPKEVKDLLVSLNQDKNKTPVIG</sequence>
<comment type="caution">
    <text evidence="1">The sequence shown here is derived from an EMBL/GenBank/DDBJ whole genome shotgun (WGS) entry which is preliminary data.</text>
</comment>
<gene>
    <name evidence="1" type="ORF">S01H4_26354</name>
</gene>
<dbReference type="AlphaFoldDB" id="X1AN89"/>
<proteinExistence type="predicted"/>
<dbReference type="InterPro" id="IPR036724">
    <property type="entry name" value="Cobalamin-bd_sf"/>
</dbReference>
<evidence type="ECO:0000313" key="1">
    <source>
        <dbReference type="EMBL" id="GAG84200.1"/>
    </source>
</evidence>
<dbReference type="SUPFAM" id="SSF52242">
    <property type="entry name" value="Cobalamin (vitamin B12)-binding domain"/>
    <property type="match status" value="1"/>
</dbReference>
<feature type="non-terminal residue" evidence="1">
    <location>
        <position position="116"/>
    </location>
</feature>
<dbReference type="GO" id="GO:0031419">
    <property type="term" value="F:cobalamin binding"/>
    <property type="evidence" value="ECO:0007669"/>
    <property type="project" value="InterPro"/>
</dbReference>